<sequence length="417" mass="45891">MARTKQTPRKSTGGSAPKKSILGSAAKLPAVRPGTRQSKSTSPLPPPKVQETYCALCSNGGQLFDYELEKLSFLCPACHQRDSTKRPGPYVGLYCDDDQPFLKEGLKVSAKKVTTLGSRVSNEPLAVIILALHGLSIRGSPYDVALTQLRNYYGANDTLVAHEIVFDLVGGNAVVSAHIKKMRAVVKNLKKQSIRKAIVLILTHANDENGLPFFETNGHCSFKEFFDFVIGDDLISLAKSWDTTWFLLTCGPMMTAGTSRTDLISEAQQRGIERIIGVGIAGFFPCMLNSFMIAFIDHIIIGGEAFDKAIHKLIVGSTATLSHIPIYVISARSDDKPLSAIRYYWFHPKLNPHGQPMPIQCDHCGHIRDWKSKGVVSFEKDFVVRCRSCGTLVTIERPHGSLGKLDMEGEWIMEGLV</sequence>
<keyword evidence="3" id="KW-0238">DNA-binding</keyword>
<keyword evidence="5" id="KW-0472">Membrane</keyword>
<evidence type="ECO:0000256" key="4">
    <source>
        <dbReference type="SAM" id="MobiDB-lite"/>
    </source>
</evidence>
<organism evidence="6 7">
    <name type="scientific">Jaapia argillacea MUCL 33604</name>
    <dbReference type="NCBI Taxonomy" id="933084"/>
    <lineage>
        <taxon>Eukaryota</taxon>
        <taxon>Fungi</taxon>
        <taxon>Dikarya</taxon>
        <taxon>Basidiomycota</taxon>
        <taxon>Agaricomycotina</taxon>
        <taxon>Agaricomycetes</taxon>
        <taxon>Agaricomycetidae</taxon>
        <taxon>Jaapiales</taxon>
        <taxon>Jaapiaceae</taxon>
        <taxon>Jaapia</taxon>
    </lineage>
</organism>
<feature type="transmembrane region" description="Helical" evidence="5">
    <location>
        <begin position="275"/>
        <end position="296"/>
    </location>
</feature>
<name>A0A067P511_9AGAM</name>
<dbReference type="EMBL" id="KL197771">
    <property type="protein sequence ID" value="KDQ49864.1"/>
    <property type="molecule type" value="Genomic_DNA"/>
</dbReference>
<dbReference type="STRING" id="933084.A0A067P511"/>
<proteinExistence type="predicted"/>
<keyword evidence="5" id="KW-1133">Transmembrane helix</keyword>
<keyword evidence="3" id="KW-0544">Nucleosome core</keyword>
<keyword evidence="2" id="KW-0158">Chromosome</keyword>
<keyword evidence="5" id="KW-0812">Transmembrane</keyword>
<evidence type="ECO:0000313" key="7">
    <source>
        <dbReference type="Proteomes" id="UP000027265"/>
    </source>
</evidence>
<reference evidence="7" key="1">
    <citation type="journal article" date="2014" name="Proc. Natl. Acad. Sci. U.S.A.">
        <title>Extensive sampling of basidiomycete genomes demonstrates inadequacy of the white-rot/brown-rot paradigm for wood decay fungi.</title>
        <authorList>
            <person name="Riley R."/>
            <person name="Salamov A.A."/>
            <person name="Brown D.W."/>
            <person name="Nagy L.G."/>
            <person name="Floudas D."/>
            <person name="Held B.W."/>
            <person name="Levasseur A."/>
            <person name="Lombard V."/>
            <person name="Morin E."/>
            <person name="Otillar R."/>
            <person name="Lindquist E.A."/>
            <person name="Sun H."/>
            <person name="LaButti K.M."/>
            <person name="Schmutz J."/>
            <person name="Jabbour D."/>
            <person name="Luo H."/>
            <person name="Baker S.E."/>
            <person name="Pisabarro A.G."/>
            <person name="Walton J.D."/>
            <person name="Blanchette R.A."/>
            <person name="Henrissat B."/>
            <person name="Martin F."/>
            <person name="Cullen D."/>
            <person name="Hibbett D.S."/>
            <person name="Grigoriev I.V."/>
        </authorList>
    </citation>
    <scope>NUCLEOTIDE SEQUENCE [LARGE SCALE GENOMIC DNA]</scope>
    <source>
        <strain evidence="7">MUCL 33604</strain>
    </source>
</reference>
<evidence type="ECO:0000256" key="5">
    <source>
        <dbReference type="SAM" id="Phobius"/>
    </source>
</evidence>
<dbReference type="GO" id="GO:0003677">
    <property type="term" value="F:DNA binding"/>
    <property type="evidence" value="ECO:0007669"/>
    <property type="project" value="InterPro"/>
</dbReference>
<dbReference type="GO" id="GO:0030527">
    <property type="term" value="F:structural constituent of chromatin"/>
    <property type="evidence" value="ECO:0007669"/>
    <property type="project" value="InterPro"/>
</dbReference>
<accession>A0A067P511</accession>
<evidence type="ECO:0000256" key="1">
    <source>
        <dbReference type="ARBA" id="ARBA00004286"/>
    </source>
</evidence>
<protein>
    <submittedName>
        <fullName evidence="6">Uncharacterized protein</fullName>
    </submittedName>
</protein>
<dbReference type="AlphaFoldDB" id="A0A067P511"/>
<evidence type="ECO:0000313" key="6">
    <source>
        <dbReference type="EMBL" id="KDQ49864.1"/>
    </source>
</evidence>
<dbReference type="InterPro" id="IPR000164">
    <property type="entry name" value="Histone_H3/CENP-A"/>
</dbReference>
<dbReference type="OrthoDB" id="2801679at2759"/>
<comment type="subcellular location">
    <subcellularLocation>
        <location evidence="1">Chromosome</location>
    </subcellularLocation>
</comment>
<evidence type="ECO:0000256" key="3">
    <source>
        <dbReference type="ARBA" id="ARBA00023269"/>
    </source>
</evidence>
<evidence type="ECO:0000256" key="2">
    <source>
        <dbReference type="ARBA" id="ARBA00022454"/>
    </source>
</evidence>
<feature type="region of interest" description="Disordered" evidence="4">
    <location>
        <begin position="1"/>
        <end position="47"/>
    </location>
</feature>
<dbReference type="Proteomes" id="UP000027265">
    <property type="component" value="Unassembled WGS sequence"/>
</dbReference>
<dbReference type="HOGENOM" id="CLU_672799_0_0_1"/>
<gene>
    <name evidence="6" type="ORF">JAAARDRAFT_200449</name>
</gene>
<dbReference type="GO" id="GO:0000786">
    <property type="term" value="C:nucleosome"/>
    <property type="evidence" value="ECO:0007669"/>
    <property type="project" value="UniProtKB-KW"/>
</dbReference>
<dbReference type="PRINTS" id="PR00622">
    <property type="entry name" value="HISTONEH3"/>
</dbReference>
<dbReference type="InParanoid" id="A0A067P511"/>
<keyword evidence="7" id="KW-1185">Reference proteome</keyword>